<evidence type="ECO:0000256" key="2">
    <source>
        <dbReference type="ARBA" id="ARBA00022803"/>
    </source>
</evidence>
<proteinExistence type="predicted"/>
<keyword evidence="7" id="KW-1185">Reference proteome</keyword>
<evidence type="ECO:0000313" key="7">
    <source>
        <dbReference type="Proteomes" id="UP000256970"/>
    </source>
</evidence>
<dbReference type="SUPFAM" id="SSF48452">
    <property type="entry name" value="TPR-like"/>
    <property type="match status" value="3"/>
</dbReference>
<accession>A0A383W6D9</accession>
<protein>
    <submittedName>
        <fullName evidence="5">Uncharacterized protein</fullName>
    </submittedName>
</protein>
<dbReference type="PROSITE" id="PS50293">
    <property type="entry name" value="TPR_REGION"/>
    <property type="match status" value="1"/>
</dbReference>
<feature type="repeat" description="TPR" evidence="3">
    <location>
        <begin position="1040"/>
        <end position="1073"/>
    </location>
</feature>
<dbReference type="PANTHER" id="PTHR15704">
    <property type="entry name" value="SUPERKILLER 3 PROTEIN-RELATED"/>
    <property type="match status" value="1"/>
</dbReference>
<evidence type="ECO:0000313" key="6">
    <source>
        <dbReference type="EMBL" id="SZX76227.1"/>
    </source>
</evidence>
<feature type="region of interest" description="Disordered" evidence="4">
    <location>
        <begin position="442"/>
        <end position="470"/>
    </location>
</feature>
<dbReference type="PROSITE" id="PS50005">
    <property type="entry name" value="TPR"/>
    <property type="match status" value="5"/>
</dbReference>
<dbReference type="GO" id="GO:0006401">
    <property type="term" value="P:RNA catabolic process"/>
    <property type="evidence" value="ECO:0007669"/>
    <property type="project" value="InterPro"/>
</dbReference>
<keyword evidence="1" id="KW-0677">Repeat</keyword>
<evidence type="ECO:0000256" key="1">
    <source>
        <dbReference type="ARBA" id="ARBA00022737"/>
    </source>
</evidence>
<sequence>MSEKKANLKKAREALAAKEWRDVLAHCKSVLKEDQTCYEAYVYVGKAAFQLGEFEQADLSYQKATELNDKAPQAWQGLSELYHETQQWVKAAEADQVLVDLAHRGDAALAAKLPYLVRRLGAAHAAAGQLEEAEVALREVLAHPLPPDERLPVLAQLADVQLREDSTELEAKVQQRLQEKRREAAADGSKVCEDAVRSAVNSEAADEALELDCDHATPTIKELVCGVAPTPPYVKYHDTYLRRLRQAVNVAAPGTMDRHNRRVAVLEVARAMMEGRCAAEPHTGMGCASPYAFETALRLLEIEEEIAGAHLPRTSSTEFASAGGGMRGSFTSALNSPRSGSGFATPTAAAGHNAALAAAAMLSPGSFFSSSLQLPAAASRVGSLSLGGLPPRSGAATPSAASVMSGAFLPGPATPKRDMSAARLSELVHHPMAAATAAAGATMAEQERESFSQLAAEASTAGTAAAPTANGTPGEALSAALSVSATPVGSMGATVSPNAMAAELQSSESLGPYAAAGSFARGLGGLSVAVSGSAAGGGLISRYSSTDMLAAASPRFAAASPRYAGTLTPLTPTRSGIQPAAAPLLMNDREMIGRRLAHAFPWNATAQVHLAMALRRREAYVSSGAATIKLQCSWQGPGVTDLSCSPLAQRLRAERPRQAARKAWLAELLAKGLARGAPVVSGMIGLAELRLEAEDAAGALAAAKQGLKFVFDRSKVQERARHAALVLNLLAGQALLGTGQLTDAGRIFVRLAQRVSEGEVSFGSEAVGMPATSIRQQAIRGLAQVALAQGDTCQALHHYGELVSKALMGRGSAEHWAYAEYGWLLFKEGNADAGRYQLETALDVLYKQAAVLPGCEAVLAGYHYKLARIYWALDGSYRCEREHCLQHLLDAAAEEGPQQAEAFEWLGHWYSQVAHDELRARKCYQRALALNPTLEGAGNALCDLLQASRGAQAASLEAKLLEEMLLRAPDAQWARSRLARLQLQTGQYEQAVASFQSAIRSSPKSAELWEGLAASYQALGRHASALKSYSRALELDPARPYALMSCGALHYMAGAYQDAAQQYRAALQLLPQHAAALLGLAEVLLGSACRHMAMGAAGAAMLELTEASERAAAAVSGAKVAEQGAAAADGGAGDDAAAAADGLQQPAQQQQLLSSSNLVTAWKLLGDILLQKHLLQPAAAAAADTSINHSSGQTDAAAAAVAAALQHLADRRQLLQRARRAYATALALNPAAGELWGDVALCYSHEAKLLQQLQPQQSAAQQGATAAAIAAARAAAVRTARGGLRLSPASSWLWGVLAGALAAVGDPAAAEFSYSRALALDPKAAALWVQLGRLYSRHGSAELAEQCYEAARGAEPTLVSVWEAMAATAAARGSSSAGTAAAAAAAEHAVGLGGGPESWLEYATAGLRGRASQHEGLLLACACKASAHQPLLLPPHAALAAALEARGQHSSAVAALQYCLALLQAGLQQGSEGLAALGLTGFGQGFGQATHRVVLLQAAGFEGSEGVASPESVQVALEIALARNLVLAGQFDSAVQLYGKLEQQGSLGSNPLTSDSYSWVCYGYAAQQLGQAGLCSRVLEQAVEEAGGDTAKLHAVMALLQHHLSQGSLEAAFSLLLQHLPQLAASSPSLASSCTRTWLALVVAAAAAGQRDLQAQVVEVMRQAVMGQLQHVDMAWVECELQCISAAAQAADGAKTPAMRTLAHAVHTCPRHVPARLRLAEYALAGNPRKATAVFNACPGLLPESYTASSSASNSVQLQQLQQDLPGTHSSAPSQSAQKLAMQEVLAAASCRATALSGQVAAAVAAEAGQEVARLRRLLHAMPSSPDLWYCLALAALLQAVGDGQAAHFRRAEQCCLSALDRVEQLIAEQQQQAPASAAAAPGSGASSSARSLLSCKLQELQDVKVRLMVAISECHQHSRMPDCQDAAQHWAMDALAAAMAAGGVGASTAHRQVGRMLALRGMVTEAEMAYRQAVTGSGSGGAAAGAVLELAKLLAGHGRQQEAAALLHGIWEGAAAALTAATDSGAELPAAAAAAGVLGPGPQFLEASALEEALLLADLGQWEAARAAAAAGLRLAGAAGDAAPAAAELVTATVALQAAAAAPGEGSRNLLLEARWAASSAARSGMALPGTVGTAAAGIGAAVLAQVELARNKPEKAYDAIGMSFGAWVDQAVPAQVLLAAGELTGQVTDCAAAVHTAPWLEEGWEKLKLAAIAAGRLVDVL</sequence>
<reference evidence="5 7" key="1">
    <citation type="submission" date="2016-10" db="EMBL/GenBank/DDBJ databases">
        <authorList>
            <person name="Cai Z."/>
        </authorList>
    </citation>
    <scope>NUCLEOTIDE SEQUENCE [LARGE SCALE GENOMIC DNA]</scope>
</reference>
<dbReference type="Gene3D" id="1.25.40.10">
    <property type="entry name" value="Tetratricopeptide repeat domain"/>
    <property type="match status" value="5"/>
</dbReference>
<evidence type="ECO:0000256" key="3">
    <source>
        <dbReference type="PROSITE-ProRule" id="PRU00339"/>
    </source>
</evidence>
<feature type="repeat" description="TPR" evidence="3">
    <location>
        <begin position="38"/>
        <end position="71"/>
    </location>
</feature>
<dbReference type="STRING" id="3088.A0A383W6D9"/>
<dbReference type="Pfam" id="PF13432">
    <property type="entry name" value="TPR_16"/>
    <property type="match status" value="2"/>
</dbReference>
<dbReference type="EMBL" id="FNXT01001119">
    <property type="protein sequence ID" value="SZX72246.1"/>
    <property type="molecule type" value="Genomic_DNA"/>
</dbReference>
<feature type="compositionally biased region" description="Low complexity" evidence="4">
    <location>
        <begin position="455"/>
        <end position="470"/>
    </location>
</feature>
<dbReference type="PANTHER" id="PTHR15704:SF7">
    <property type="entry name" value="SUPERKILLER COMPLEX PROTEIN 3"/>
    <property type="match status" value="1"/>
</dbReference>
<dbReference type="SMART" id="SM00028">
    <property type="entry name" value="TPR"/>
    <property type="match status" value="8"/>
</dbReference>
<feature type="repeat" description="TPR" evidence="3">
    <location>
        <begin position="1006"/>
        <end position="1039"/>
    </location>
</feature>
<organism evidence="5 7">
    <name type="scientific">Tetradesmus obliquus</name>
    <name type="common">Green alga</name>
    <name type="synonym">Acutodesmus obliquus</name>
    <dbReference type="NCBI Taxonomy" id="3088"/>
    <lineage>
        <taxon>Eukaryota</taxon>
        <taxon>Viridiplantae</taxon>
        <taxon>Chlorophyta</taxon>
        <taxon>core chlorophytes</taxon>
        <taxon>Chlorophyceae</taxon>
        <taxon>CS clade</taxon>
        <taxon>Sphaeropleales</taxon>
        <taxon>Scenedesmaceae</taxon>
        <taxon>Tetradesmus</taxon>
    </lineage>
</organism>
<dbReference type="InterPro" id="IPR039226">
    <property type="entry name" value="Ski3/TTC37"/>
</dbReference>
<gene>
    <name evidence="5" type="ORF">BQ4739_LOCUS12437</name>
    <name evidence="6" type="ORF">BQ4739_LOCUS16588</name>
</gene>
<feature type="repeat" description="TPR" evidence="3">
    <location>
        <begin position="1325"/>
        <end position="1358"/>
    </location>
</feature>
<evidence type="ECO:0000256" key="4">
    <source>
        <dbReference type="SAM" id="MobiDB-lite"/>
    </source>
</evidence>
<dbReference type="GO" id="GO:0055087">
    <property type="term" value="C:Ski complex"/>
    <property type="evidence" value="ECO:0007669"/>
    <property type="project" value="InterPro"/>
</dbReference>
<dbReference type="InterPro" id="IPR011990">
    <property type="entry name" value="TPR-like_helical_dom_sf"/>
</dbReference>
<dbReference type="Proteomes" id="UP000256970">
    <property type="component" value="Unassembled WGS sequence"/>
</dbReference>
<dbReference type="EMBL" id="FNXT01001251">
    <property type="protein sequence ID" value="SZX76227.1"/>
    <property type="molecule type" value="Genomic_DNA"/>
</dbReference>
<keyword evidence="2 3" id="KW-0802">TPR repeat</keyword>
<feature type="repeat" description="TPR" evidence="3">
    <location>
        <begin position="972"/>
        <end position="1005"/>
    </location>
</feature>
<evidence type="ECO:0000313" key="5">
    <source>
        <dbReference type="EMBL" id="SZX72246.1"/>
    </source>
</evidence>
<name>A0A383W6D9_TETOB</name>
<dbReference type="InterPro" id="IPR019734">
    <property type="entry name" value="TPR_rpt"/>
</dbReference>